<dbReference type="STRING" id="933084.A0A067Q4B4"/>
<accession>A0A067Q4B4</accession>
<reference evidence="3" key="1">
    <citation type="journal article" date="2014" name="Proc. Natl. Acad. Sci. U.S.A.">
        <title>Extensive sampling of basidiomycete genomes demonstrates inadequacy of the white-rot/brown-rot paradigm for wood decay fungi.</title>
        <authorList>
            <person name="Riley R."/>
            <person name="Salamov A.A."/>
            <person name="Brown D.W."/>
            <person name="Nagy L.G."/>
            <person name="Floudas D."/>
            <person name="Held B.W."/>
            <person name="Levasseur A."/>
            <person name="Lombard V."/>
            <person name="Morin E."/>
            <person name="Otillar R."/>
            <person name="Lindquist E.A."/>
            <person name="Sun H."/>
            <person name="LaButti K.M."/>
            <person name="Schmutz J."/>
            <person name="Jabbour D."/>
            <person name="Luo H."/>
            <person name="Baker S.E."/>
            <person name="Pisabarro A.G."/>
            <person name="Walton J.D."/>
            <person name="Blanchette R.A."/>
            <person name="Henrissat B."/>
            <person name="Martin F."/>
            <person name="Cullen D."/>
            <person name="Hibbett D.S."/>
            <person name="Grigoriev I.V."/>
        </authorList>
    </citation>
    <scope>NUCLEOTIDE SEQUENCE [LARGE SCALE GENOMIC DNA]</scope>
    <source>
        <strain evidence="3">MUCL 33604</strain>
    </source>
</reference>
<feature type="region of interest" description="Disordered" evidence="1">
    <location>
        <begin position="17"/>
        <end position="44"/>
    </location>
</feature>
<sequence length="1007" mass="108614">MAQPVFEEHPLEEYLREAGEDVMPGATPEFAPVHDQSYDERSPRWSPWMSERVKRVSKAVAYLISAIHPTTTPSSRFSEQFQYSVISSTLLSSTLPGPPSSTNPLSPTVPGRLPRSRQSSYGHNDLTQAIKSPSSSRESNASEASVPGVEDHYIYATLVVLGSMAFVAGYYSLVLILLGSAVYYSTSIKADSNSQQSPEALSLEALNQLVAAGNVWDQTVNEAISTLEADERSSSYNSPTPASLSSPLRIALHSSLQTTQTQCDNVRHLLSALTSPHQLSQLSEMYAPPSPPQPSFAPLPLASVVGEHGRPASCPDSMGRRRDGEEGGETGKKDKRATWTAGSYTEIASAGSPTKQVLKRREKRRSDLTALLQISAPSSSSPSLASKSPSKPSPLSLSTQPSPALSKATSLSSLSSGGGWCAVPPLSLARSKSAPGSPGPQVTFLPGVQEEDAADVSTLPQPSYTPRSPPLSPPIQEEGEDEEGEEGGNYFGMAALNLQRKRRTAGIQTFGISRNSSISSLSSSYRSSVIYSPIRRSATTGGGGGFTPSFQSSSKFTSLHTSRHPLSLSALHLALQGALSSKRYACSHLLALRFGSGSEDPSHPNNVEATSSGWEGRDEVEEEGYWEDVRSVMGLLTSTFADASARLSEALDEVERERVGYEVPSTGHSREVSRDLKVEEINRLIDKTMEEDEEGGRQEGSGIRSRLMEREREEGGREVSFAPMPSHLTRFATHMEAISSALTDAREHLVECVESLRKATSADGTSVTHSAMDSTTEGPPALQAYERLRREIGLALRECERGRERLLDILAPPKSSPPTDDDGVTDEDELPPLGPDGGSDESDKHDSFTPLSLDPPQLVAVVEAGRDEDDVTSHLLLGASSQHLPPVGIEQVFESDSAGGIPFTRERSKLSREERIKQAKARRESGSLGLGLGLPSEQQKPSPLKPGIERWGPGGDVVQELKDVIWKVGERRRKMSEGSLDIHSAAYALPPRLPPFMEEVDETRTFS</sequence>
<feature type="region of interest" description="Disordered" evidence="1">
    <location>
        <begin position="597"/>
        <end position="618"/>
    </location>
</feature>
<protein>
    <submittedName>
        <fullName evidence="2">Uncharacterized protein</fullName>
    </submittedName>
</protein>
<feature type="compositionally biased region" description="Basic and acidic residues" evidence="1">
    <location>
        <begin position="318"/>
        <end position="332"/>
    </location>
</feature>
<keyword evidence="3" id="KW-1185">Reference proteome</keyword>
<feature type="compositionally biased region" description="Acidic residues" evidence="1">
    <location>
        <begin position="477"/>
        <end position="486"/>
    </location>
</feature>
<feature type="compositionally biased region" description="Acidic residues" evidence="1">
    <location>
        <begin position="819"/>
        <end position="830"/>
    </location>
</feature>
<name>A0A067Q4B4_9AGAM</name>
<dbReference type="InParanoid" id="A0A067Q4B4"/>
<evidence type="ECO:0000313" key="2">
    <source>
        <dbReference type="EMBL" id="KDQ61839.1"/>
    </source>
</evidence>
<organism evidence="2 3">
    <name type="scientific">Jaapia argillacea MUCL 33604</name>
    <dbReference type="NCBI Taxonomy" id="933084"/>
    <lineage>
        <taxon>Eukaryota</taxon>
        <taxon>Fungi</taxon>
        <taxon>Dikarya</taxon>
        <taxon>Basidiomycota</taxon>
        <taxon>Agaricomycotina</taxon>
        <taxon>Agaricomycetes</taxon>
        <taxon>Agaricomycetidae</taxon>
        <taxon>Jaapiales</taxon>
        <taxon>Jaapiaceae</taxon>
        <taxon>Jaapia</taxon>
    </lineage>
</organism>
<feature type="compositionally biased region" description="Polar residues" evidence="1">
    <location>
        <begin position="603"/>
        <end position="613"/>
    </location>
</feature>
<dbReference type="AlphaFoldDB" id="A0A067Q4B4"/>
<evidence type="ECO:0000313" key="3">
    <source>
        <dbReference type="Proteomes" id="UP000027265"/>
    </source>
</evidence>
<evidence type="ECO:0000256" key="1">
    <source>
        <dbReference type="SAM" id="MobiDB-lite"/>
    </source>
</evidence>
<feature type="region of interest" description="Disordered" evidence="1">
    <location>
        <begin position="807"/>
        <end position="855"/>
    </location>
</feature>
<dbReference type="OrthoDB" id="21151at2759"/>
<gene>
    <name evidence="2" type="ORF">JAAARDRAFT_31323</name>
</gene>
<proteinExistence type="predicted"/>
<feature type="region of interest" description="Disordered" evidence="1">
    <location>
        <begin position="917"/>
        <end position="953"/>
    </location>
</feature>
<feature type="region of interest" description="Disordered" evidence="1">
    <location>
        <begin position="452"/>
        <end position="488"/>
    </location>
</feature>
<feature type="region of interest" description="Disordered" evidence="1">
    <location>
        <begin position="688"/>
        <end position="724"/>
    </location>
</feature>
<feature type="region of interest" description="Disordered" evidence="1">
    <location>
        <begin position="306"/>
        <end position="417"/>
    </location>
</feature>
<feature type="compositionally biased region" description="Polar residues" evidence="1">
    <location>
        <begin position="762"/>
        <end position="777"/>
    </location>
</feature>
<feature type="compositionally biased region" description="Basic and acidic residues" evidence="1">
    <location>
        <begin position="706"/>
        <end position="717"/>
    </location>
</feature>
<feature type="compositionally biased region" description="Low complexity" evidence="1">
    <location>
        <begin position="132"/>
        <end position="144"/>
    </location>
</feature>
<feature type="region of interest" description="Disordered" evidence="1">
    <location>
        <begin position="758"/>
        <end position="780"/>
    </location>
</feature>
<feature type="compositionally biased region" description="Polar residues" evidence="1">
    <location>
        <begin position="116"/>
        <end position="131"/>
    </location>
</feature>
<dbReference type="Proteomes" id="UP000027265">
    <property type="component" value="Unassembled WGS sequence"/>
</dbReference>
<feature type="region of interest" description="Disordered" evidence="1">
    <location>
        <begin position="94"/>
        <end position="144"/>
    </location>
</feature>
<feature type="compositionally biased region" description="Low complexity" evidence="1">
    <location>
        <begin position="370"/>
        <end position="415"/>
    </location>
</feature>
<dbReference type="HOGENOM" id="CLU_012231_0_0_1"/>
<dbReference type="EMBL" id="KL197712">
    <property type="protein sequence ID" value="KDQ61839.1"/>
    <property type="molecule type" value="Genomic_DNA"/>
</dbReference>